<gene>
    <name evidence="1" type="ORF">GGQ86_002886</name>
</gene>
<organism evidence="1 2">
    <name type="scientific">Xanthobacter flavus</name>
    <dbReference type="NCBI Taxonomy" id="281"/>
    <lineage>
        <taxon>Bacteria</taxon>
        <taxon>Pseudomonadati</taxon>
        <taxon>Pseudomonadota</taxon>
        <taxon>Alphaproteobacteria</taxon>
        <taxon>Hyphomicrobiales</taxon>
        <taxon>Xanthobacteraceae</taxon>
        <taxon>Xanthobacter</taxon>
    </lineage>
</organism>
<name>A0ABU1KHV0_XANFL</name>
<keyword evidence="2" id="KW-1185">Reference proteome</keyword>
<sequence>MRKQRAPSRDEFTPTTPLRLDVAAALAFPGGSMGASGPRWKLHVAGWLLS</sequence>
<reference evidence="1 2" key="1">
    <citation type="submission" date="2023-07" db="EMBL/GenBank/DDBJ databases">
        <title>Genomic Encyclopedia of Type Strains, Phase IV (KMG-IV): sequencing the most valuable type-strain genomes for metagenomic binning, comparative biology and taxonomic classification.</title>
        <authorList>
            <person name="Goeker M."/>
        </authorList>
    </citation>
    <scope>NUCLEOTIDE SEQUENCE [LARGE SCALE GENOMIC DNA]</scope>
    <source>
        <strain evidence="1 2">DSM 338</strain>
    </source>
</reference>
<proteinExistence type="predicted"/>
<evidence type="ECO:0000313" key="2">
    <source>
        <dbReference type="Proteomes" id="UP001245370"/>
    </source>
</evidence>
<dbReference type="Proteomes" id="UP001245370">
    <property type="component" value="Unassembled WGS sequence"/>
</dbReference>
<evidence type="ECO:0000313" key="1">
    <source>
        <dbReference type="EMBL" id="MDR6334404.1"/>
    </source>
</evidence>
<protein>
    <submittedName>
        <fullName evidence="1">Uncharacterized protein</fullName>
    </submittedName>
</protein>
<accession>A0ABU1KHV0</accession>
<dbReference type="EMBL" id="JAVDPY010000005">
    <property type="protein sequence ID" value="MDR6334404.1"/>
    <property type="molecule type" value="Genomic_DNA"/>
</dbReference>
<comment type="caution">
    <text evidence="1">The sequence shown here is derived from an EMBL/GenBank/DDBJ whole genome shotgun (WGS) entry which is preliminary data.</text>
</comment>